<keyword evidence="2 4" id="KW-0479">Metal-binding</keyword>
<reference evidence="5 6" key="1">
    <citation type="submission" date="2020-05" db="EMBL/GenBank/DDBJ databases">
        <title>Complete genome of Desulfobulbus oligotrophicus.</title>
        <authorList>
            <person name="Podar M."/>
        </authorList>
    </citation>
    <scope>NUCLEOTIDE SEQUENCE [LARGE SCALE GENOMIC DNA]</scope>
    <source>
        <strain evidence="5 6">Prop6</strain>
    </source>
</reference>
<keyword evidence="1 4" id="KW-0533">Nickel</keyword>
<feature type="binding site" evidence="4">
    <location>
        <position position="77"/>
    </location>
    <ligand>
        <name>Zn(2+)</name>
        <dbReference type="ChEBI" id="CHEBI:29105"/>
    </ligand>
</feature>
<evidence type="ECO:0000313" key="5">
    <source>
        <dbReference type="EMBL" id="QQG66114.1"/>
    </source>
</evidence>
<dbReference type="RefSeq" id="WP_199261936.1">
    <property type="nucleotide sequence ID" value="NZ_CP054140.1"/>
</dbReference>
<dbReference type="GO" id="GO:0008270">
    <property type="term" value="F:zinc ion binding"/>
    <property type="evidence" value="ECO:0007669"/>
    <property type="project" value="UniProtKB-UniRule"/>
</dbReference>
<dbReference type="KEGG" id="dog:HP555_09640"/>
<evidence type="ECO:0000256" key="4">
    <source>
        <dbReference type="HAMAP-Rule" id="MF_00213"/>
    </source>
</evidence>
<dbReference type="Proteomes" id="UP000596092">
    <property type="component" value="Chromosome"/>
</dbReference>
<dbReference type="EMBL" id="CP054140">
    <property type="protein sequence ID" value="QQG66114.1"/>
    <property type="molecule type" value="Genomic_DNA"/>
</dbReference>
<dbReference type="GO" id="GO:0051604">
    <property type="term" value="P:protein maturation"/>
    <property type="evidence" value="ECO:0007669"/>
    <property type="project" value="InterPro"/>
</dbReference>
<organism evidence="5 6">
    <name type="scientific">Desulfobulbus oligotrophicus</name>
    <dbReference type="NCBI Taxonomy" id="1909699"/>
    <lineage>
        <taxon>Bacteria</taxon>
        <taxon>Pseudomonadati</taxon>
        <taxon>Thermodesulfobacteriota</taxon>
        <taxon>Desulfobulbia</taxon>
        <taxon>Desulfobulbales</taxon>
        <taxon>Desulfobulbaceae</taxon>
        <taxon>Desulfobulbus</taxon>
    </lineage>
</organism>
<feature type="binding site" evidence="4">
    <location>
        <position position="2"/>
    </location>
    <ligand>
        <name>Ni(2+)</name>
        <dbReference type="ChEBI" id="CHEBI:49786"/>
    </ligand>
</feature>
<feature type="binding site" evidence="4">
    <location>
        <position position="107"/>
    </location>
    <ligand>
        <name>Zn(2+)</name>
        <dbReference type="ChEBI" id="CHEBI:29105"/>
    </ligand>
</feature>
<comment type="similarity">
    <text evidence="4">Belongs to the HypA/HybF family.</text>
</comment>
<proteinExistence type="inferred from homology"/>
<dbReference type="InterPro" id="IPR000688">
    <property type="entry name" value="HypA/HybF"/>
</dbReference>
<protein>
    <recommendedName>
        <fullName evidence="4">Hydrogenase maturation factor HypA</fullName>
    </recommendedName>
</protein>
<feature type="binding site" evidence="4">
    <location>
        <position position="104"/>
    </location>
    <ligand>
        <name>Zn(2+)</name>
        <dbReference type="ChEBI" id="CHEBI:29105"/>
    </ligand>
</feature>
<dbReference type="Pfam" id="PF01155">
    <property type="entry name" value="HypA"/>
    <property type="match status" value="1"/>
</dbReference>
<name>A0A7T5VE67_9BACT</name>
<gene>
    <name evidence="4" type="primary">hypA</name>
    <name evidence="5" type="ORF">HP555_09640</name>
</gene>
<dbReference type="Gene3D" id="3.30.2320.80">
    <property type="match status" value="1"/>
</dbReference>
<evidence type="ECO:0000256" key="1">
    <source>
        <dbReference type="ARBA" id="ARBA00022596"/>
    </source>
</evidence>
<dbReference type="PANTHER" id="PTHR34535:SF3">
    <property type="entry name" value="HYDROGENASE MATURATION FACTOR HYPA"/>
    <property type="match status" value="1"/>
</dbReference>
<sequence>MHEMSLAQSLIEHMLTLAREHGASQINRVVVILGPFSGVVRDSFEFGFNILKLEQEPLRETLLVVESPDPEYVCLDCGKQTVFPFTLQEEGMGAAYYNFAAKTCSWCSSKQLSPTGGTELILHQLEME</sequence>
<accession>A0A7T5VE67</accession>
<feature type="binding site" evidence="4">
    <location>
        <position position="74"/>
    </location>
    <ligand>
        <name>Zn(2+)</name>
        <dbReference type="ChEBI" id="CHEBI:29105"/>
    </ligand>
</feature>
<dbReference type="PANTHER" id="PTHR34535">
    <property type="entry name" value="HYDROGENASE MATURATION FACTOR HYPA"/>
    <property type="match status" value="1"/>
</dbReference>
<dbReference type="GO" id="GO:0016151">
    <property type="term" value="F:nickel cation binding"/>
    <property type="evidence" value="ECO:0007669"/>
    <property type="project" value="UniProtKB-UniRule"/>
</dbReference>
<dbReference type="AlphaFoldDB" id="A0A7T5VE67"/>
<dbReference type="HAMAP" id="MF_00213">
    <property type="entry name" value="HypA_HybF"/>
    <property type="match status" value="1"/>
</dbReference>
<comment type="function">
    <text evidence="4">Involved in the maturation of [NiFe] hydrogenases. Required for nickel insertion into the metal center of the hydrogenase.</text>
</comment>
<evidence type="ECO:0000256" key="2">
    <source>
        <dbReference type="ARBA" id="ARBA00022723"/>
    </source>
</evidence>
<keyword evidence="3 4" id="KW-0862">Zinc</keyword>
<keyword evidence="6" id="KW-1185">Reference proteome</keyword>
<evidence type="ECO:0000313" key="6">
    <source>
        <dbReference type="Proteomes" id="UP000596092"/>
    </source>
</evidence>
<dbReference type="PIRSF" id="PIRSF004761">
    <property type="entry name" value="Hydrgn_mat_HypA"/>
    <property type="match status" value="1"/>
</dbReference>
<evidence type="ECO:0000256" key="3">
    <source>
        <dbReference type="ARBA" id="ARBA00022833"/>
    </source>
</evidence>